<evidence type="ECO:0000313" key="3">
    <source>
        <dbReference type="EMBL" id="OAQ85658.1"/>
    </source>
</evidence>
<keyword evidence="2" id="KW-0812">Transmembrane</keyword>
<sequence length="461" mass="51071">MFRRLCLLGNPHRVTECRSHQAQNRSLSGCSRWTRYPEEMLYRDMILYIITCIGNWSFASLSNAIWLLLRLNAHVHQHHAVYSPRRRPMPPYIGTQALHTLLLGLASPALLPTVLVLPPLRHHPRPHEPIPRRGVYDGEPPRAQLHAAVPPRHHHHGVPQLHHLHQVQQARARRRLAVVVAVLVRHCRPPFVLAAAGVARIGGGGGGGGGRGRGGVAVASDAPRADVVRRAADALVGREEVREVEACLAGGRDARDVRHEGGLVLRDGLGAHPRRGLHGREQSCLIIIIIIVIITMLPPGPVALFVLLRIILRNIRIAAPHPLPLLILLRPHPRKLLHRIEEAHHARLVHPPQHVPEQRQVARPRAPHPARRVFRAEHRGRRRRRVRTREAQPQARRPAGQSQHVHGFLLVRASLGAPTRVAGGSGGWGVGVAGQRALAVDGVEGLDLIEQLLGHGCRGWW</sequence>
<comment type="caution">
    <text evidence="3">The sequence shown here is derived from an EMBL/GenBank/DDBJ whole genome shotgun (WGS) entry which is preliminary data.</text>
</comment>
<keyword evidence="2" id="KW-1133">Transmembrane helix</keyword>
<dbReference type="EMBL" id="LSBI01000007">
    <property type="protein sequence ID" value="OAQ85658.1"/>
    <property type="molecule type" value="Genomic_DNA"/>
</dbReference>
<feature type="transmembrane region" description="Helical" evidence="2">
    <location>
        <begin position="45"/>
        <end position="69"/>
    </location>
</feature>
<gene>
    <name evidence="3" type="ORF">VFPFJ_08047</name>
</gene>
<dbReference type="Proteomes" id="UP000078340">
    <property type="component" value="Unassembled WGS sequence"/>
</dbReference>
<feature type="compositionally biased region" description="Basic residues" evidence="1">
    <location>
        <begin position="377"/>
        <end position="387"/>
    </location>
</feature>
<proteinExistence type="predicted"/>
<protein>
    <submittedName>
        <fullName evidence="3">Uncharacterized protein</fullName>
    </submittedName>
</protein>
<evidence type="ECO:0000256" key="2">
    <source>
        <dbReference type="SAM" id="Phobius"/>
    </source>
</evidence>
<evidence type="ECO:0000313" key="4">
    <source>
        <dbReference type="Proteomes" id="UP000078340"/>
    </source>
</evidence>
<feature type="transmembrane region" description="Helical" evidence="2">
    <location>
        <begin position="97"/>
        <end position="117"/>
    </location>
</feature>
<dbReference type="AlphaFoldDB" id="A0A179H7C5"/>
<feature type="region of interest" description="Disordered" evidence="1">
    <location>
        <begin position="377"/>
        <end position="403"/>
    </location>
</feature>
<feature type="transmembrane region" description="Helical" evidence="2">
    <location>
        <begin position="284"/>
        <end position="312"/>
    </location>
</feature>
<organism evidence="3 4">
    <name type="scientific">Purpureocillium lilacinum</name>
    <name type="common">Paecilomyces lilacinus</name>
    <dbReference type="NCBI Taxonomy" id="33203"/>
    <lineage>
        <taxon>Eukaryota</taxon>
        <taxon>Fungi</taxon>
        <taxon>Dikarya</taxon>
        <taxon>Ascomycota</taxon>
        <taxon>Pezizomycotina</taxon>
        <taxon>Sordariomycetes</taxon>
        <taxon>Hypocreomycetidae</taxon>
        <taxon>Hypocreales</taxon>
        <taxon>Ophiocordycipitaceae</taxon>
        <taxon>Purpureocillium</taxon>
    </lineage>
</organism>
<evidence type="ECO:0000256" key="1">
    <source>
        <dbReference type="SAM" id="MobiDB-lite"/>
    </source>
</evidence>
<keyword evidence="2" id="KW-0472">Membrane</keyword>
<name>A0A179H7C5_PURLI</name>
<reference evidence="3 4" key="1">
    <citation type="submission" date="2016-02" db="EMBL/GenBank/DDBJ databases">
        <title>Biosynthesis of antibiotic leucinostatins and their inhibition on Phytophthora in bio-control Purpureocillium lilacinum.</title>
        <authorList>
            <person name="Wang G."/>
            <person name="Liu Z."/>
            <person name="Lin R."/>
            <person name="Li E."/>
            <person name="Mao Z."/>
            <person name="Ling J."/>
            <person name="Yin W."/>
            <person name="Xie B."/>
        </authorList>
    </citation>
    <scope>NUCLEOTIDE SEQUENCE [LARGE SCALE GENOMIC DNA]</scope>
    <source>
        <strain evidence="3">PLFJ-1</strain>
    </source>
</reference>
<accession>A0A179H7C5</accession>